<dbReference type="GeneID" id="39729997"/>
<evidence type="ECO:0000313" key="3">
    <source>
        <dbReference type="EMBL" id="CRG93767.1"/>
    </source>
</evidence>
<dbReference type="Proteomes" id="UP000220797">
    <property type="component" value="Unassembled WGS sequence"/>
</dbReference>
<keyword evidence="2" id="KW-0472">Membrane</keyword>
<keyword evidence="2" id="KW-0812">Transmembrane</keyword>
<keyword evidence="4" id="KW-1185">Reference proteome</keyword>
<feature type="transmembrane region" description="Helical" evidence="2">
    <location>
        <begin position="388"/>
        <end position="409"/>
    </location>
</feature>
<reference evidence="3" key="1">
    <citation type="submission" date="2015-04" db="EMBL/GenBank/DDBJ databases">
        <authorList>
            <consortium name="Pathogen Informatics"/>
        </authorList>
    </citation>
    <scope>NUCLEOTIDE SEQUENCE [LARGE SCALE GENOMIC DNA]</scope>
    <source>
        <strain evidence="3">8A</strain>
    </source>
</reference>
<keyword evidence="2" id="KW-1133">Transmembrane helix</keyword>
<evidence type="ECO:0000256" key="2">
    <source>
        <dbReference type="SAM" id="Phobius"/>
    </source>
</evidence>
<dbReference type="PANTHER" id="PTHR21329">
    <property type="entry name" value="PHOSPHATIDYLINOSITOL N-ACETYLGLUCOSAMINYLTRANSFERASE SUBUNIT Q-RELATED"/>
    <property type="match status" value="1"/>
</dbReference>
<dbReference type="GO" id="GO:0017176">
    <property type="term" value="F:phosphatidylinositol N-acetylglucosaminyltransferase activity"/>
    <property type="evidence" value="ECO:0007669"/>
    <property type="project" value="UniProtKB-EC"/>
</dbReference>
<protein>
    <submittedName>
        <fullName evidence="3">Phosphatidylinositol N-acetylglucosaminyltransferase subunit GPI1, putative</fullName>
        <ecNumber evidence="3">2.4.1.198</ecNumber>
    </submittedName>
</protein>
<dbReference type="OrthoDB" id="70250at2759"/>
<feature type="coiled-coil region" evidence="1">
    <location>
        <begin position="179"/>
        <end position="206"/>
    </location>
</feature>
<proteinExistence type="predicted"/>
<dbReference type="Pfam" id="PF05024">
    <property type="entry name" value="Gpi1"/>
    <property type="match status" value="1"/>
</dbReference>
<name>A0A1J1GR66_PLAGA</name>
<dbReference type="EMBL" id="CVMV01000019">
    <property type="protein sequence ID" value="CRG93767.1"/>
    <property type="molecule type" value="Genomic_DNA"/>
</dbReference>
<dbReference type="RefSeq" id="XP_028526589.1">
    <property type="nucleotide sequence ID" value="XM_028675016.1"/>
</dbReference>
<dbReference type="InterPro" id="IPR007720">
    <property type="entry name" value="PigQ/GPI1"/>
</dbReference>
<keyword evidence="1" id="KW-0175">Coiled coil</keyword>
<feature type="transmembrane region" description="Helical" evidence="2">
    <location>
        <begin position="582"/>
        <end position="602"/>
    </location>
</feature>
<feature type="transmembrane region" description="Helical" evidence="2">
    <location>
        <begin position="294"/>
        <end position="313"/>
    </location>
</feature>
<dbReference type="GO" id="GO:0006506">
    <property type="term" value="P:GPI anchor biosynthetic process"/>
    <property type="evidence" value="ECO:0007669"/>
    <property type="project" value="InterPro"/>
</dbReference>
<dbReference type="GO" id="GO:0016020">
    <property type="term" value="C:membrane"/>
    <property type="evidence" value="ECO:0007669"/>
    <property type="project" value="InterPro"/>
</dbReference>
<sequence length="661" mass="79557">MTNIEGGISQNKCLNIFFPINMENSDKKLNYLYGLSNENTYIVIHISYKYIDKFKIKKNNENEDDWKNIRIIGEIVLAKNLEELQNIKFVKSNNNNINNYIYLTYYKNRPIFMRKNGNEENINALFILYNSRKYIYNLSYDHVNNLVSKTFSRKDIFIKEKKKKHIDMENQYKMNLDINNEKNNEVNEKNEENHKKENCKNILEEKISNYYKDSKKEGKCSDKINLCYNREYNLKEKELICFNFVENKIIPSLKFEEIITLINKKCLYSSGIENYNIASNSKGRNFYILKKKKYIVSLIVYTFVFFIYFISLLNRSLYYIINKPNFLSKFIYSKKKINILHLIKEKLLIHSEWYYIINKLIKNKKNPLEYQKYKHILLIRLFNLITDMVLGVFIYFLLSFNIINFYFFCDKLRIFYDSRTLTSILGTLLQNPLGLKLNNNFTSFVGSVIVSILDKWDYLRVIISIKKYYVLEFFRYSSLLGLSFFLSFLIDYLRFITAHVSLIFFFLKKMCTAFHNNIYSLYLLFNGKKWNILKLRVDTNYYTNEEVIFGTILFTILIFLYPTALVLVVVFGIIYFIINRMIYILFLLKKMILYSPFYIFFVSSNFNKYISKGIKFTQLENVECEELKDFPKTYYLLLENNKFLFCDKIKLFINIFLNFEK</sequence>
<feature type="transmembrane region" description="Helical" evidence="2">
    <location>
        <begin position="546"/>
        <end position="576"/>
    </location>
</feature>
<accession>A0A1J1GR66</accession>
<dbReference type="VEuPathDB" id="PlasmoDB:PGAL8A_00147300"/>
<evidence type="ECO:0000313" key="4">
    <source>
        <dbReference type="Proteomes" id="UP000220797"/>
    </source>
</evidence>
<dbReference type="EC" id="2.4.1.198" evidence="3"/>
<organism evidence="3 4">
    <name type="scientific">Plasmodium gallinaceum</name>
    <dbReference type="NCBI Taxonomy" id="5849"/>
    <lineage>
        <taxon>Eukaryota</taxon>
        <taxon>Sar</taxon>
        <taxon>Alveolata</taxon>
        <taxon>Apicomplexa</taxon>
        <taxon>Aconoidasida</taxon>
        <taxon>Haemosporida</taxon>
        <taxon>Plasmodiidae</taxon>
        <taxon>Plasmodium</taxon>
        <taxon>Plasmodium (Haemamoeba)</taxon>
    </lineage>
</organism>
<keyword evidence="3" id="KW-0328">Glycosyltransferase</keyword>
<comment type="caution">
    <text evidence="3">The sequence shown here is derived from an EMBL/GenBank/DDBJ whole genome shotgun (WGS) entry which is preliminary data.</text>
</comment>
<keyword evidence="3" id="KW-0808">Transferase</keyword>
<dbReference type="AlphaFoldDB" id="A0A1J1GR66"/>
<gene>
    <name evidence="3" type="primary">GPI1</name>
    <name evidence="3" type="ORF">PGAL8A_00147300</name>
</gene>
<dbReference type="PANTHER" id="PTHR21329:SF3">
    <property type="entry name" value="PHOSPHATIDYLINOSITOL N-ACETYLGLUCOSAMINYLTRANSFERASE SUBUNIT Q"/>
    <property type="match status" value="1"/>
</dbReference>
<dbReference type="OMA" id="CLNIFFP"/>
<dbReference type="GO" id="GO:0005783">
    <property type="term" value="C:endoplasmic reticulum"/>
    <property type="evidence" value="ECO:0007669"/>
    <property type="project" value="TreeGrafter"/>
</dbReference>
<evidence type="ECO:0000256" key="1">
    <source>
        <dbReference type="SAM" id="Coils"/>
    </source>
</evidence>